<dbReference type="Gene3D" id="3.90.1200.10">
    <property type="match status" value="1"/>
</dbReference>
<dbReference type="OrthoDB" id="3816435at2"/>
<name>A0A3Q8X6K6_9BACL</name>
<reference evidence="3" key="1">
    <citation type="submission" date="2018-12" db="EMBL/GenBank/DDBJ databases">
        <title>Genome sequence of Peanibacillus sp.</title>
        <authorList>
            <person name="Subramani G."/>
            <person name="Srinivasan S."/>
            <person name="Kim M.K."/>
        </authorList>
    </citation>
    <scope>NUCLEOTIDE SEQUENCE [LARGE SCALE GENOMIC DNA]</scope>
    <source>
        <strain evidence="3">18JY67-1</strain>
    </source>
</reference>
<dbReference type="Pfam" id="PF01636">
    <property type="entry name" value="APH"/>
    <property type="match status" value="1"/>
</dbReference>
<sequence>MILIDVAEHIDDCQLASIANTILKTTNATITNWSFISIKPGNHNFVTGGVYRISGNCNVVSGNSQPWSVVLKIVIKDPKRDNPTHYNYWKREVLAYESGYLNHLPAGITVPRCLAIDYKQDDSVWLWLEDIQHDGQQWERNDYAFAAEALGQFHAAYLLGEPLPEFQWINQNWMQSWVNECYQYGDVPGTMTSRDEAWLTALHSLPRTLSHQDFYEQNILFQSDNQSNRRLTLIDWQFISVSGIGEDLGRFFGLSLSRGNVPLEYFQEYQNLFISSYIKGLRRSGWVGDERLPRFGFLAAFALRADWEIPKLHRKLEQDRNSPTAIRLMSITELQMESALEAERLRRELGNQLGTGEIR</sequence>
<feature type="domain" description="Aminoglycoside phosphotransferase" evidence="1">
    <location>
        <begin position="89"/>
        <end position="252"/>
    </location>
</feature>
<dbReference type="KEGG" id="palb:EJC50_18030"/>
<dbReference type="InterPro" id="IPR011009">
    <property type="entry name" value="Kinase-like_dom_sf"/>
</dbReference>
<proteinExistence type="predicted"/>
<organism evidence="2 3">
    <name type="scientific">Paenibacillus albus</name>
    <dbReference type="NCBI Taxonomy" id="2495582"/>
    <lineage>
        <taxon>Bacteria</taxon>
        <taxon>Bacillati</taxon>
        <taxon>Bacillota</taxon>
        <taxon>Bacilli</taxon>
        <taxon>Bacillales</taxon>
        <taxon>Paenibacillaceae</taxon>
        <taxon>Paenibacillus</taxon>
    </lineage>
</organism>
<dbReference type="Proteomes" id="UP000272528">
    <property type="component" value="Chromosome"/>
</dbReference>
<evidence type="ECO:0000259" key="1">
    <source>
        <dbReference type="Pfam" id="PF01636"/>
    </source>
</evidence>
<evidence type="ECO:0000313" key="2">
    <source>
        <dbReference type="EMBL" id="AZN41358.1"/>
    </source>
</evidence>
<accession>A0A3Q8X6K6</accession>
<protein>
    <submittedName>
        <fullName evidence="2">Aminoglycoside phosphotransferase family protein</fullName>
    </submittedName>
</protein>
<keyword evidence="2" id="KW-0808">Transferase</keyword>
<evidence type="ECO:0000313" key="3">
    <source>
        <dbReference type="Proteomes" id="UP000272528"/>
    </source>
</evidence>
<dbReference type="SUPFAM" id="SSF56112">
    <property type="entry name" value="Protein kinase-like (PK-like)"/>
    <property type="match status" value="1"/>
</dbReference>
<dbReference type="GO" id="GO:0016740">
    <property type="term" value="F:transferase activity"/>
    <property type="evidence" value="ECO:0007669"/>
    <property type="project" value="UniProtKB-KW"/>
</dbReference>
<dbReference type="InterPro" id="IPR002575">
    <property type="entry name" value="Aminoglycoside_PTrfase"/>
</dbReference>
<gene>
    <name evidence="2" type="ORF">EJC50_18030</name>
</gene>
<keyword evidence="3" id="KW-1185">Reference proteome</keyword>
<dbReference type="EMBL" id="CP034437">
    <property type="protein sequence ID" value="AZN41358.1"/>
    <property type="molecule type" value="Genomic_DNA"/>
</dbReference>
<dbReference type="AlphaFoldDB" id="A0A3Q8X6K6"/>